<proteinExistence type="predicted"/>
<dbReference type="EMBL" id="JACHOU010000006">
    <property type="protein sequence ID" value="MBB6355155.1"/>
    <property type="molecule type" value="Genomic_DNA"/>
</dbReference>
<accession>A0A7X0KLJ8</accession>
<evidence type="ECO:0000313" key="3">
    <source>
        <dbReference type="EMBL" id="MBB6355155.1"/>
    </source>
</evidence>
<feature type="compositionally biased region" description="Low complexity" evidence="1">
    <location>
        <begin position="357"/>
        <end position="371"/>
    </location>
</feature>
<gene>
    <name evidence="3" type="ORF">GGR00_002954</name>
</gene>
<evidence type="ECO:0000259" key="2">
    <source>
        <dbReference type="Pfam" id="PF02120"/>
    </source>
</evidence>
<feature type="compositionally biased region" description="Basic and acidic residues" evidence="1">
    <location>
        <begin position="43"/>
        <end position="94"/>
    </location>
</feature>
<dbReference type="RefSeq" id="WP_184699799.1">
    <property type="nucleotide sequence ID" value="NZ_BAABEG010000001.1"/>
</dbReference>
<protein>
    <submittedName>
        <fullName evidence="3">Chemotaxis protein MotD</fullName>
    </submittedName>
</protein>
<dbReference type="InterPro" id="IPR038610">
    <property type="entry name" value="FliK-like_C_sf"/>
</dbReference>
<evidence type="ECO:0000256" key="1">
    <source>
        <dbReference type="SAM" id="MobiDB-lite"/>
    </source>
</evidence>
<feature type="region of interest" description="Disordered" evidence="1">
    <location>
        <begin position="1"/>
        <end position="234"/>
    </location>
</feature>
<dbReference type="Pfam" id="PF02120">
    <property type="entry name" value="Flg_hook"/>
    <property type="match status" value="1"/>
</dbReference>
<comment type="caution">
    <text evidence="3">The sequence shown here is derived from an EMBL/GenBank/DDBJ whole genome shotgun (WGS) entry which is preliminary data.</text>
</comment>
<feature type="compositionally biased region" description="Gly residues" evidence="1">
    <location>
        <begin position="388"/>
        <end position="402"/>
    </location>
</feature>
<dbReference type="InterPro" id="IPR021136">
    <property type="entry name" value="Flagellar_hook_control-like_C"/>
</dbReference>
<dbReference type="Proteomes" id="UP000536262">
    <property type="component" value="Unassembled WGS sequence"/>
</dbReference>
<reference evidence="3 4" key="1">
    <citation type="submission" date="2020-08" db="EMBL/GenBank/DDBJ databases">
        <title>Genomic Encyclopedia of Type Strains, Phase IV (KMG-IV): sequencing the most valuable type-strain genomes for metagenomic binning, comparative biology and taxonomic classification.</title>
        <authorList>
            <person name="Goeker M."/>
        </authorList>
    </citation>
    <scope>NUCLEOTIDE SEQUENCE [LARGE SCALE GENOMIC DNA]</scope>
    <source>
        <strain evidence="3 4">DSM 7051</strain>
    </source>
</reference>
<feature type="domain" description="Flagellar hook-length control protein-like C-terminal" evidence="2">
    <location>
        <begin position="282"/>
        <end position="362"/>
    </location>
</feature>
<feature type="region of interest" description="Disordered" evidence="1">
    <location>
        <begin position="357"/>
        <end position="429"/>
    </location>
</feature>
<feature type="compositionally biased region" description="Basic and acidic residues" evidence="1">
    <location>
        <begin position="419"/>
        <end position="429"/>
    </location>
</feature>
<evidence type="ECO:0000313" key="4">
    <source>
        <dbReference type="Proteomes" id="UP000536262"/>
    </source>
</evidence>
<feature type="compositionally biased region" description="Low complexity" evidence="1">
    <location>
        <begin position="133"/>
        <end position="153"/>
    </location>
</feature>
<dbReference type="AlphaFoldDB" id="A0A7X0KLJ8"/>
<name>A0A7X0KLJ8_9HYPH</name>
<dbReference type="Gene3D" id="3.30.750.140">
    <property type="match status" value="1"/>
</dbReference>
<keyword evidence="4" id="KW-1185">Reference proteome</keyword>
<sequence>MTDAIRSALAGPLASQSSADRNAFAGNDDQGDFDRALAAPQKGDQKAEDTRHAAGAPHEQRWHKLAERLAARDPRVAEPGDDATDARPTMHGEQAEAPEPPLAEASPKEPASSDKPAETALPLVLALSELRKAGSQAASAGPADAPATEAGTGLEQPSLAADAPDSEPRLVGNAPSRAAASGIALPPGMSAAAETPALADASSAPAGSATGDAEADTPARPVASRQPDQAAATNRVSVISEQAIPAPATSVANGTAGALAMDIASSAPRHTAAAATVQQLQASAANAPAAQVLKIQLRPVELGMVTASLHLAGEQLSVEIEVENAEAYHRLSADREAIGNALRGLGFDVDRVTILQPQSPAQAQARSDGSGLSSGSGGREQPAFQSDGMGGEGGNSGNGRPGGRAANEEANARNISSPRTDRPGSSRYI</sequence>
<organism evidence="3 4">
    <name type="scientific">Aminobacter aganoensis</name>
    <dbReference type="NCBI Taxonomy" id="83264"/>
    <lineage>
        <taxon>Bacteria</taxon>
        <taxon>Pseudomonadati</taxon>
        <taxon>Pseudomonadota</taxon>
        <taxon>Alphaproteobacteria</taxon>
        <taxon>Hyphomicrobiales</taxon>
        <taxon>Phyllobacteriaceae</taxon>
        <taxon>Aminobacter</taxon>
    </lineage>
</organism>